<dbReference type="RefSeq" id="XP_040806059.1">
    <property type="nucleotide sequence ID" value="XM_040941979.1"/>
</dbReference>
<keyword evidence="18" id="KW-1185">Reference proteome</keyword>
<keyword evidence="3" id="KW-0472">Membrane</keyword>
<feature type="chain" id="PRO_5034551370" description="Probable aspartic-type endopeptidase OPSB" evidence="15">
    <location>
        <begin position="19"/>
        <end position="475"/>
    </location>
</feature>
<dbReference type="GO" id="GO:0005886">
    <property type="term" value="C:plasma membrane"/>
    <property type="evidence" value="ECO:0007669"/>
    <property type="project" value="UniProtKB-SubCell"/>
</dbReference>
<keyword evidence="5 15" id="KW-0732">Signal</keyword>
<evidence type="ECO:0000313" key="18">
    <source>
        <dbReference type="Proteomes" id="UP000249789"/>
    </source>
</evidence>
<dbReference type="PANTHER" id="PTHR47966:SF65">
    <property type="entry name" value="ASPARTIC-TYPE ENDOPEPTIDASE"/>
    <property type="match status" value="1"/>
</dbReference>
<dbReference type="Proteomes" id="UP000249789">
    <property type="component" value="Unassembled WGS sequence"/>
</dbReference>
<dbReference type="EMBL" id="KZ824623">
    <property type="protein sequence ID" value="RAK82049.1"/>
    <property type="molecule type" value="Genomic_DNA"/>
</dbReference>
<evidence type="ECO:0000256" key="15">
    <source>
        <dbReference type="SAM" id="SignalP"/>
    </source>
</evidence>
<keyword evidence="3" id="KW-0325">Glycoprotein</keyword>
<dbReference type="PROSITE" id="PS00141">
    <property type="entry name" value="ASP_PROTEASE"/>
    <property type="match status" value="1"/>
</dbReference>
<evidence type="ECO:0000256" key="2">
    <source>
        <dbReference type="ARBA" id="ARBA00007447"/>
    </source>
</evidence>
<dbReference type="GO" id="GO:0004190">
    <property type="term" value="F:aspartic-type endopeptidase activity"/>
    <property type="evidence" value="ECO:0007669"/>
    <property type="project" value="UniProtKB-KW"/>
</dbReference>
<feature type="disulfide bond" evidence="12">
    <location>
        <begin position="304"/>
        <end position="339"/>
    </location>
</feature>
<proteinExistence type="inferred from homology"/>
<evidence type="ECO:0000256" key="11">
    <source>
        <dbReference type="PIRSR" id="PIRSR601461-1"/>
    </source>
</evidence>
<evidence type="ECO:0000256" key="3">
    <source>
        <dbReference type="ARBA" id="ARBA00022622"/>
    </source>
</evidence>
<organism evidence="17 18">
    <name type="scientific">Aspergillus fijiensis CBS 313.89</name>
    <dbReference type="NCBI Taxonomy" id="1448319"/>
    <lineage>
        <taxon>Eukaryota</taxon>
        <taxon>Fungi</taxon>
        <taxon>Dikarya</taxon>
        <taxon>Ascomycota</taxon>
        <taxon>Pezizomycotina</taxon>
        <taxon>Eurotiomycetes</taxon>
        <taxon>Eurotiomycetidae</taxon>
        <taxon>Eurotiales</taxon>
        <taxon>Aspergillaceae</taxon>
        <taxon>Aspergillus</taxon>
    </lineage>
</organism>
<evidence type="ECO:0000256" key="4">
    <source>
        <dbReference type="ARBA" id="ARBA00022670"/>
    </source>
</evidence>
<keyword evidence="7 13" id="KW-0378">Hydrolase</keyword>
<dbReference type="Gene3D" id="2.40.70.10">
    <property type="entry name" value="Acid Proteases"/>
    <property type="match status" value="2"/>
</dbReference>
<dbReference type="VEuPathDB" id="FungiDB:BO72DRAFT_395032"/>
<dbReference type="PRINTS" id="PR00792">
    <property type="entry name" value="PEPSIN"/>
</dbReference>
<dbReference type="OrthoDB" id="771136at2759"/>
<accession>A0A8G1S049</accession>
<feature type="compositionally biased region" description="Gly residues" evidence="14">
    <location>
        <begin position="423"/>
        <end position="436"/>
    </location>
</feature>
<feature type="compositionally biased region" description="Low complexity" evidence="14">
    <location>
        <begin position="411"/>
        <end position="422"/>
    </location>
</feature>
<protein>
    <recommendedName>
        <fullName evidence="10">Probable aspartic-type endopeptidase OPSB</fullName>
    </recommendedName>
    <alternativeName>
        <fullName evidence="9">Probable aspartic-type endopeptidase opsB</fullName>
    </alternativeName>
</protein>
<keyword evidence="6 13" id="KW-0064">Aspartyl protease</keyword>
<dbReference type="InterPro" id="IPR033121">
    <property type="entry name" value="PEPTIDASE_A1"/>
</dbReference>
<keyword evidence="4 13" id="KW-0645">Protease</keyword>
<gene>
    <name evidence="17" type="ORF">BO72DRAFT_395032</name>
</gene>
<keyword evidence="8" id="KW-0449">Lipoprotein</keyword>
<evidence type="ECO:0000256" key="7">
    <source>
        <dbReference type="ARBA" id="ARBA00022801"/>
    </source>
</evidence>
<sequence>MRNTLLLSLACLAQSTGALTLHERAQPATVQYDIHRRQGLSHARHKRSAPETDIDNEETYYAITLNLGTPSQAVEVILDTGSSDLWVNAGNSSSDNPYGVFESSSSSTFKVVNDEFAIMYVDGSGAIGDYVTDTVAFGNVTLTDFQFGLAEESSTQQGVCGIGYASNEYADLRNDEGYANLPEALVNQGYIKSAAYSLWLDDIDAGEGTILFGGINTAKYVGSLHTLPIQAEQGEYSELAVNLSGVHVTKAGKSISVNNTAFPAVSVLDSGTSLTYLPTGTALDIIDAVGGEYYESQGLAVLKCDTAKKSDYEIVFAFSGFNLSIPLSDMLLEASFGYCAFGIAPESETASGGIYLLGDTFLRSAYVVYDLANNEIHLAKTNTNPGPDHVLEIGTGATAVPQVTGTSNTQTASAATATATGKSGSGSGSSGKGSGSDGDSDSDSDDKKENWAPALRTDFASLVVGVSFVALLLAL</sequence>
<dbReference type="Pfam" id="PF00026">
    <property type="entry name" value="Asp"/>
    <property type="match status" value="1"/>
</dbReference>
<dbReference type="GO" id="GO:0098552">
    <property type="term" value="C:side of membrane"/>
    <property type="evidence" value="ECO:0007669"/>
    <property type="project" value="UniProtKB-KW"/>
</dbReference>
<keyword evidence="3" id="KW-0336">GPI-anchor</keyword>
<evidence type="ECO:0000256" key="12">
    <source>
        <dbReference type="PIRSR" id="PIRSR601461-2"/>
    </source>
</evidence>
<feature type="compositionally biased region" description="Polar residues" evidence="14">
    <location>
        <begin position="401"/>
        <end position="410"/>
    </location>
</feature>
<keyword evidence="12" id="KW-1015">Disulfide bond</keyword>
<evidence type="ECO:0000259" key="16">
    <source>
        <dbReference type="PROSITE" id="PS51767"/>
    </source>
</evidence>
<dbReference type="InterPro" id="IPR001461">
    <property type="entry name" value="Aspartic_peptidase_A1"/>
</dbReference>
<dbReference type="SUPFAM" id="SSF50630">
    <property type="entry name" value="Acid proteases"/>
    <property type="match status" value="1"/>
</dbReference>
<dbReference type="InterPro" id="IPR001969">
    <property type="entry name" value="Aspartic_peptidase_AS"/>
</dbReference>
<dbReference type="InterPro" id="IPR021109">
    <property type="entry name" value="Peptidase_aspartic_dom_sf"/>
</dbReference>
<feature type="active site" evidence="11">
    <location>
        <position position="79"/>
    </location>
</feature>
<evidence type="ECO:0000256" key="8">
    <source>
        <dbReference type="ARBA" id="ARBA00023288"/>
    </source>
</evidence>
<reference evidence="17 18" key="1">
    <citation type="submission" date="2018-02" db="EMBL/GenBank/DDBJ databases">
        <title>The genomes of Aspergillus section Nigri reveals drivers in fungal speciation.</title>
        <authorList>
            <consortium name="DOE Joint Genome Institute"/>
            <person name="Vesth T.C."/>
            <person name="Nybo J."/>
            <person name="Theobald S."/>
            <person name="Brandl J."/>
            <person name="Frisvad J.C."/>
            <person name="Nielsen K.F."/>
            <person name="Lyhne E.K."/>
            <person name="Kogle M.E."/>
            <person name="Kuo A."/>
            <person name="Riley R."/>
            <person name="Clum A."/>
            <person name="Nolan M."/>
            <person name="Lipzen A."/>
            <person name="Salamov A."/>
            <person name="Henrissat B."/>
            <person name="Wiebenga A."/>
            <person name="De vries R.P."/>
            <person name="Grigoriev I.V."/>
            <person name="Mortensen U.H."/>
            <person name="Andersen M.R."/>
            <person name="Baker S.E."/>
        </authorList>
    </citation>
    <scope>NUCLEOTIDE SEQUENCE [LARGE SCALE GENOMIC DNA]</scope>
    <source>
        <strain evidence="17 18">CBS 313.89</strain>
    </source>
</reference>
<evidence type="ECO:0000256" key="1">
    <source>
        <dbReference type="ARBA" id="ARBA00004609"/>
    </source>
</evidence>
<dbReference type="CDD" id="cd05474">
    <property type="entry name" value="SAP_like"/>
    <property type="match status" value="1"/>
</dbReference>
<dbReference type="GeneID" id="63859312"/>
<evidence type="ECO:0000256" key="9">
    <source>
        <dbReference type="ARBA" id="ARBA00067536"/>
    </source>
</evidence>
<feature type="region of interest" description="Disordered" evidence="14">
    <location>
        <begin position="401"/>
        <end position="449"/>
    </location>
</feature>
<feature type="signal peptide" evidence="15">
    <location>
        <begin position="1"/>
        <end position="18"/>
    </location>
</feature>
<evidence type="ECO:0000313" key="17">
    <source>
        <dbReference type="EMBL" id="RAK82049.1"/>
    </source>
</evidence>
<dbReference type="PANTHER" id="PTHR47966">
    <property type="entry name" value="BETA-SITE APP-CLEAVING ENZYME, ISOFORM A-RELATED"/>
    <property type="match status" value="1"/>
</dbReference>
<comment type="subcellular location">
    <subcellularLocation>
        <location evidence="1">Cell membrane</location>
        <topology evidence="1">Lipid-anchor</topology>
        <topology evidence="1">GPI-anchor</topology>
    </subcellularLocation>
</comment>
<dbReference type="GO" id="GO:0006508">
    <property type="term" value="P:proteolysis"/>
    <property type="evidence" value="ECO:0007669"/>
    <property type="project" value="UniProtKB-KW"/>
</dbReference>
<dbReference type="FunFam" id="2.40.70.10:FF:000011">
    <property type="entry name" value="Aspartic protease"/>
    <property type="match status" value="1"/>
</dbReference>
<feature type="active site" evidence="11">
    <location>
        <position position="269"/>
    </location>
</feature>
<dbReference type="PROSITE" id="PS51767">
    <property type="entry name" value="PEPTIDASE_A1"/>
    <property type="match status" value="1"/>
</dbReference>
<name>A0A8G1S049_9EURO</name>
<evidence type="ECO:0000256" key="10">
    <source>
        <dbReference type="ARBA" id="ARBA00068059"/>
    </source>
</evidence>
<feature type="domain" description="Peptidase A1" evidence="16">
    <location>
        <begin position="61"/>
        <end position="379"/>
    </location>
</feature>
<evidence type="ECO:0000256" key="13">
    <source>
        <dbReference type="RuleBase" id="RU000454"/>
    </source>
</evidence>
<evidence type="ECO:0000256" key="6">
    <source>
        <dbReference type="ARBA" id="ARBA00022750"/>
    </source>
</evidence>
<comment type="similarity">
    <text evidence="2 13">Belongs to the peptidase A1 family.</text>
</comment>
<evidence type="ECO:0000256" key="14">
    <source>
        <dbReference type="SAM" id="MobiDB-lite"/>
    </source>
</evidence>
<dbReference type="AlphaFoldDB" id="A0A8G1S049"/>
<evidence type="ECO:0000256" key="5">
    <source>
        <dbReference type="ARBA" id="ARBA00022729"/>
    </source>
</evidence>
<dbReference type="InterPro" id="IPR033876">
    <property type="entry name" value="SAP-like"/>
</dbReference>